<protein>
    <submittedName>
        <fullName evidence="2">Uncharacterized protein</fullName>
    </submittedName>
</protein>
<dbReference type="AlphaFoldDB" id="A0A0J9ST88"/>
<keyword evidence="1" id="KW-1133">Transmembrane helix</keyword>
<reference evidence="2 3" key="1">
    <citation type="submission" date="2011-08" db="EMBL/GenBank/DDBJ databases">
        <title>The Genome Sequence of Plasmodium vivax Brazil I.</title>
        <authorList>
            <consortium name="The Broad Institute Genome Sequencing Platform"/>
            <consortium name="The Broad Institute Genome Sequencing Center for Infectious Disease"/>
            <person name="Neafsey D."/>
            <person name="Carlton J."/>
            <person name="Barnwell J."/>
            <person name="Collins W."/>
            <person name="Escalante A."/>
            <person name="Mullikin J."/>
            <person name="Saul A."/>
            <person name="Guigo R."/>
            <person name="Camara F."/>
            <person name="Young S.K."/>
            <person name="Zeng Q."/>
            <person name="Gargeya S."/>
            <person name="Fitzgerald M."/>
            <person name="Haas B."/>
            <person name="Abouelleil A."/>
            <person name="Alvarado L."/>
            <person name="Arachchi H.M."/>
            <person name="Berlin A."/>
            <person name="Brown A."/>
            <person name="Chapman S.B."/>
            <person name="Chen Z."/>
            <person name="Dunbar C."/>
            <person name="Freedman E."/>
            <person name="Gearin G."/>
            <person name="Gellesch M."/>
            <person name="Goldberg J."/>
            <person name="Griggs A."/>
            <person name="Gujja S."/>
            <person name="Heiman D."/>
            <person name="Howarth C."/>
            <person name="Larson L."/>
            <person name="Lui A."/>
            <person name="MacDonald P.J.P."/>
            <person name="Montmayeur A."/>
            <person name="Murphy C."/>
            <person name="Neiman D."/>
            <person name="Pearson M."/>
            <person name="Priest M."/>
            <person name="Roberts A."/>
            <person name="Saif S."/>
            <person name="Shea T."/>
            <person name="Shenoy N."/>
            <person name="Sisk P."/>
            <person name="Stolte C."/>
            <person name="Sykes S."/>
            <person name="Wortman J."/>
            <person name="Nusbaum C."/>
            <person name="Birren B."/>
        </authorList>
    </citation>
    <scope>NUCLEOTIDE SEQUENCE [LARGE SCALE GENOMIC DNA]</scope>
    <source>
        <strain evidence="2 3">Brazil I</strain>
    </source>
</reference>
<evidence type="ECO:0000256" key="1">
    <source>
        <dbReference type="SAM" id="Phobius"/>
    </source>
</evidence>
<dbReference type="OrthoDB" id="10293745at2759"/>
<organism evidence="2 3">
    <name type="scientific">Plasmodium vivax (strain Brazil I)</name>
    <dbReference type="NCBI Taxonomy" id="1033975"/>
    <lineage>
        <taxon>Eukaryota</taxon>
        <taxon>Sar</taxon>
        <taxon>Alveolata</taxon>
        <taxon>Apicomplexa</taxon>
        <taxon>Aconoidasida</taxon>
        <taxon>Haemosporida</taxon>
        <taxon>Plasmodiidae</taxon>
        <taxon>Plasmodium</taxon>
        <taxon>Plasmodium (Plasmodium)</taxon>
    </lineage>
</organism>
<feature type="transmembrane region" description="Helical" evidence="1">
    <location>
        <begin position="266"/>
        <end position="286"/>
    </location>
</feature>
<name>A0A0J9ST88_PLAV1</name>
<dbReference type="Proteomes" id="UP000053327">
    <property type="component" value="Unassembled WGS sequence"/>
</dbReference>
<evidence type="ECO:0000313" key="3">
    <source>
        <dbReference type="Proteomes" id="UP000053327"/>
    </source>
</evidence>
<dbReference type="EMBL" id="KQ234827">
    <property type="protein sequence ID" value="KMZ86066.1"/>
    <property type="molecule type" value="Genomic_DNA"/>
</dbReference>
<keyword evidence="1" id="KW-0472">Membrane</keyword>
<keyword evidence="1" id="KW-0812">Transmembrane</keyword>
<gene>
    <name evidence="2" type="ORF">PVBG_05465</name>
</gene>
<evidence type="ECO:0000313" key="2">
    <source>
        <dbReference type="EMBL" id="KMZ86066.1"/>
    </source>
</evidence>
<proteinExistence type="predicted"/>
<accession>A0A0J9ST88</accession>
<sequence>MKNSNFYKIYDEFSKGCTTYRTDNDESCYKKVEQISEYSSDVNEILKDLYSMLYRIYATLPGTNNTYFEDVELNDEKLGCLCLKYWLYDQIILKGFSDSKILDLFVGWKTYVQEKIEYGTKKKCIFNNLNKDEINKIKNIYSLYAVLNDNSNNYENCSNDNCKYLEYFGEGLDEFINSINKCSNKEYTDNYCNEFKEFLNLCKDTNEHAGISIYDESTKTEDGTAGEYLLSVETYDNKPHYIYLKDKEMLNFLKTSNFLSNKSTTIAATSVVGSAIGLSSIFYYLYKVIPNDILKYKYCILINIKYVIKILL</sequence>